<gene>
    <name evidence="1" type="ORF">PFFCH_03156</name>
</gene>
<organism evidence="1 2">
    <name type="scientific">Plasmodium falciparum FCH/4</name>
    <dbReference type="NCBI Taxonomy" id="1036724"/>
    <lineage>
        <taxon>Eukaryota</taxon>
        <taxon>Sar</taxon>
        <taxon>Alveolata</taxon>
        <taxon>Apicomplexa</taxon>
        <taxon>Aconoidasida</taxon>
        <taxon>Haemosporida</taxon>
        <taxon>Plasmodiidae</taxon>
        <taxon>Plasmodium</taxon>
        <taxon>Plasmodium (Laverania)</taxon>
    </lineage>
</organism>
<accession>A0A024VMH3</accession>
<dbReference type="Proteomes" id="UP000030656">
    <property type="component" value="Unassembled WGS sequence"/>
</dbReference>
<reference evidence="1 2" key="2">
    <citation type="submission" date="2013-02" db="EMBL/GenBank/DDBJ databases">
        <title>The Genome Sequence of Plasmodium falciparum FCH/4.</title>
        <authorList>
            <consortium name="The Broad Institute Genome Sequencing Platform"/>
            <consortium name="The Broad Institute Genome Sequencing Center for Infectious Disease"/>
            <person name="Neafsey D."/>
            <person name="Cheeseman I."/>
            <person name="Volkman S."/>
            <person name="Adams J."/>
            <person name="Walker B."/>
            <person name="Young S.K."/>
            <person name="Zeng Q."/>
            <person name="Gargeya S."/>
            <person name="Fitzgerald M."/>
            <person name="Haas B."/>
            <person name="Abouelleil A."/>
            <person name="Alvarado L."/>
            <person name="Arachchi H.M."/>
            <person name="Berlin A.M."/>
            <person name="Chapman S.B."/>
            <person name="Dewar J."/>
            <person name="Goldberg J."/>
            <person name="Griggs A."/>
            <person name="Gujja S."/>
            <person name="Hansen M."/>
            <person name="Howarth C."/>
            <person name="Imamovic A."/>
            <person name="Larimer J."/>
            <person name="McCowan C."/>
            <person name="Murphy C."/>
            <person name="Neiman D."/>
            <person name="Pearson M."/>
            <person name="Priest M."/>
            <person name="Roberts A."/>
            <person name="Saif S."/>
            <person name="Shea T."/>
            <person name="Sisk P."/>
            <person name="Sykes S."/>
            <person name="Wortman J."/>
            <person name="Nusbaum C."/>
            <person name="Birren B."/>
        </authorList>
    </citation>
    <scope>NUCLEOTIDE SEQUENCE [LARGE SCALE GENOMIC DNA]</scope>
    <source>
        <strain evidence="1 2">FCH/4</strain>
    </source>
</reference>
<reference evidence="1 2" key="1">
    <citation type="submission" date="2013-02" db="EMBL/GenBank/DDBJ databases">
        <title>The Genome Annotation of Plasmodium falciparum FCH/4.</title>
        <authorList>
            <consortium name="The Broad Institute Genome Sequencing Platform"/>
            <consortium name="The Broad Institute Genome Sequencing Center for Infectious Disease"/>
            <person name="Neafsey D."/>
            <person name="Hoffman S."/>
            <person name="Volkman S."/>
            <person name="Rosenthal P."/>
            <person name="Walker B."/>
            <person name="Young S.K."/>
            <person name="Zeng Q."/>
            <person name="Gargeya S."/>
            <person name="Fitzgerald M."/>
            <person name="Haas B."/>
            <person name="Abouelleil A."/>
            <person name="Allen A.W."/>
            <person name="Alvarado L."/>
            <person name="Arachchi H.M."/>
            <person name="Berlin A.M."/>
            <person name="Chapman S.B."/>
            <person name="Gainer-Dewar J."/>
            <person name="Goldberg J."/>
            <person name="Griggs A."/>
            <person name="Gujja S."/>
            <person name="Hansen M."/>
            <person name="Howarth C."/>
            <person name="Imamovic A."/>
            <person name="Ireland A."/>
            <person name="Larimer J."/>
            <person name="McCowan C."/>
            <person name="Murphy C."/>
            <person name="Pearson M."/>
            <person name="Poon T.W."/>
            <person name="Priest M."/>
            <person name="Roberts A."/>
            <person name="Saif S."/>
            <person name="Shea T."/>
            <person name="Sisk P."/>
            <person name="Sykes S."/>
            <person name="Wortman J."/>
            <person name="Nusbaum C."/>
            <person name="Birren B."/>
        </authorList>
    </citation>
    <scope>NUCLEOTIDE SEQUENCE [LARGE SCALE GENOMIC DNA]</scope>
    <source>
        <strain evidence="1 2">FCH/4</strain>
    </source>
</reference>
<evidence type="ECO:0000313" key="2">
    <source>
        <dbReference type="Proteomes" id="UP000030656"/>
    </source>
</evidence>
<dbReference type="AlphaFoldDB" id="A0A024VMH3"/>
<evidence type="ECO:0000313" key="1">
    <source>
        <dbReference type="EMBL" id="ETW29390.1"/>
    </source>
</evidence>
<name>A0A024VMH3_PLAFA</name>
<sequence length="18" mass="2342">MQILEKKLFYIYIYILHI</sequence>
<dbReference type="EMBL" id="KI927969">
    <property type="protein sequence ID" value="ETW29390.1"/>
    <property type="molecule type" value="Genomic_DNA"/>
</dbReference>
<protein>
    <submittedName>
        <fullName evidence="1">Uncharacterized protein</fullName>
    </submittedName>
</protein>
<proteinExistence type="predicted"/>